<reference evidence="2" key="1">
    <citation type="journal article" date="2019" name="Int. J. Syst. Evol. Microbiol.">
        <title>The Global Catalogue of Microorganisms (GCM) 10K type strain sequencing project: providing services to taxonomists for standard genome sequencing and annotation.</title>
        <authorList>
            <consortium name="The Broad Institute Genomics Platform"/>
            <consortium name="The Broad Institute Genome Sequencing Center for Infectious Disease"/>
            <person name="Wu L."/>
            <person name="Ma J."/>
        </authorList>
    </citation>
    <scope>NUCLEOTIDE SEQUENCE [LARGE SCALE GENOMIC DNA]</scope>
    <source>
        <strain evidence="2">KCTC 42586</strain>
    </source>
</reference>
<evidence type="ECO:0008006" key="3">
    <source>
        <dbReference type="Google" id="ProtNLM"/>
    </source>
</evidence>
<gene>
    <name evidence="1" type="ORF">ACFPQ9_39645</name>
</gene>
<dbReference type="Proteomes" id="UP001596263">
    <property type="component" value="Unassembled WGS sequence"/>
</dbReference>
<evidence type="ECO:0000313" key="2">
    <source>
        <dbReference type="Proteomes" id="UP001596263"/>
    </source>
</evidence>
<sequence length="122" mass="13675">MSTIHVALTRAIRVEGALGAVLVDYVSRMPLGSMSRRKSLDLTRAAHGCTDIVRAHLSALSQSGHQPEQIEDILVTFVGELHLIRPLTRRTHEGLFLLLVLDRERAHLDLVRKELRIIEALL</sequence>
<accession>A0ABW0CVF8</accession>
<proteinExistence type="predicted"/>
<comment type="caution">
    <text evidence="1">The sequence shown here is derived from an EMBL/GenBank/DDBJ whole genome shotgun (WGS) entry which is preliminary data.</text>
</comment>
<evidence type="ECO:0000313" key="1">
    <source>
        <dbReference type="EMBL" id="MFC5219945.1"/>
    </source>
</evidence>
<dbReference type="RefSeq" id="WP_380864302.1">
    <property type="nucleotide sequence ID" value="NZ_JBHSKM010000044.1"/>
</dbReference>
<organism evidence="1 2">
    <name type="scientific">Streptomyces coerulescens</name>
    <dbReference type="NCBI Taxonomy" id="29304"/>
    <lineage>
        <taxon>Bacteria</taxon>
        <taxon>Bacillati</taxon>
        <taxon>Actinomycetota</taxon>
        <taxon>Actinomycetes</taxon>
        <taxon>Kitasatosporales</taxon>
        <taxon>Streptomycetaceae</taxon>
        <taxon>Streptomyces</taxon>
    </lineage>
</organism>
<protein>
    <recommendedName>
        <fullName evidence="3">Roadblock/LAMTOR2 domain-containing protein</fullName>
    </recommendedName>
</protein>
<keyword evidence="2" id="KW-1185">Reference proteome</keyword>
<dbReference type="EMBL" id="JBHSKM010000044">
    <property type="protein sequence ID" value="MFC5219945.1"/>
    <property type="molecule type" value="Genomic_DNA"/>
</dbReference>
<name>A0ABW0CVF8_STRCD</name>